<keyword evidence="1" id="KW-0732">Signal</keyword>
<feature type="chain" id="PRO_5002774646" evidence="1">
    <location>
        <begin position="20"/>
        <end position="273"/>
    </location>
</feature>
<sequence length="273" mass="29191">MKPHRPLLLLPLLSAVASAAIVTQPVAYEHQGVKLEGVLVSDDARTTVGKTPAVLIVPEWWGVNDYVKRRAQQIAELGYVAFVADMYGAGVSTTDPKRASELASPFYGKPLMAERARAGLDQLLSQPAVDRSRVVAIGYCFGGSTVQALAYSGAPLTGIVSFHGGLIPASPEAAAKNQAKFLICHGAIDPFVKKEELDAFLKSLEDGRIDYQFISYAHAVHAFTNPDADQAATAGLKGVGYNAAADRRSWTHMKAFFDELFSPPHAAHSAATK</sequence>
<dbReference type="OrthoDB" id="9771666at2"/>
<evidence type="ECO:0000256" key="1">
    <source>
        <dbReference type="SAM" id="SignalP"/>
    </source>
</evidence>
<dbReference type="PANTHER" id="PTHR22946:SF0">
    <property type="entry name" value="DIENELACTONE HYDROLASE DOMAIN-CONTAINING PROTEIN"/>
    <property type="match status" value="1"/>
</dbReference>
<dbReference type="InterPro" id="IPR050261">
    <property type="entry name" value="FrsA_esterase"/>
</dbReference>
<dbReference type="HOGENOM" id="CLU_054590_3_1_0"/>
<evidence type="ECO:0000313" key="4">
    <source>
        <dbReference type="Proteomes" id="UP000007013"/>
    </source>
</evidence>
<dbReference type="Proteomes" id="UP000007013">
    <property type="component" value="Chromosome"/>
</dbReference>
<dbReference type="SUPFAM" id="SSF53474">
    <property type="entry name" value="alpha/beta-Hydrolases"/>
    <property type="match status" value="1"/>
</dbReference>
<dbReference type="AlphaFoldDB" id="B1ZWI2"/>
<dbReference type="PANTHER" id="PTHR22946">
    <property type="entry name" value="DIENELACTONE HYDROLASE DOMAIN-CONTAINING PROTEIN-RELATED"/>
    <property type="match status" value="1"/>
</dbReference>
<feature type="domain" description="Dienelactone hydrolase" evidence="2">
    <location>
        <begin position="45"/>
        <end position="259"/>
    </location>
</feature>
<reference evidence="3 4" key="1">
    <citation type="journal article" date="2011" name="J. Bacteriol.">
        <title>Genome sequence of the verrucomicrobium Opitutus terrae PB90-1, an abundant inhabitant of rice paddy soil ecosystems.</title>
        <authorList>
            <person name="van Passel M.W."/>
            <person name="Kant R."/>
            <person name="Palva A."/>
            <person name="Copeland A."/>
            <person name="Lucas S."/>
            <person name="Lapidus A."/>
            <person name="Glavina del Rio T."/>
            <person name="Pitluck S."/>
            <person name="Goltsman E."/>
            <person name="Clum A."/>
            <person name="Sun H."/>
            <person name="Schmutz J."/>
            <person name="Larimer F.W."/>
            <person name="Land M.L."/>
            <person name="Hauser L."/>
            <person name="Kyrpides N."/>
            <person name="Mikhailova N."/>
            <person name="Richardson P.P."/>
            <person name="Janssen P.H."/>
            <person name="de Vos W.M."/>
            <person name="Smidt H."/>
        </authorList>
    </citation>
    <scope>NUCLEOTIDE SEQUENCE [LARGE SCALE GENOMIC DNA]</scope>
    <source>
        <strain evidence="4">DSM 11246 / JCM 15787 / PB90-1</strain>
    </source>
</reference>
<keyword evidence="4" id="KW-1185">Reference proteome</keyword>
<dbReference type="Gene3D" id="3.40.50.1820">
    <property type="entry name" value="alpha/beta hydrolase"/>
    <property type="match status" value="1"/>
</dbReference>
<keyword evidence="3" id="KW-0378">Hydrolase</keyword>
<accession>B1ZWI2</accession>
<dbReference type="KEGG" id="ote:Oter_0014"/>
<protein>
    <submittedName>
        <fullName evidence="3">Dienelactone hydrolase</fullName>
    </submittedName>
</protein>
<dbReference type="STRING" id="452637.Oter_0014"/>
<dbReference type="InterPro" id="IPR029058">
    <property type="entry name" value="AB_hydrolase_fold"/>
</dbReference>
<proteinExistence type="predicted"/>
<dbReference type="GO" id="GO:0016787">
    <property type="term" value="F:hydrolase activity"/>
    <property type="evidence" value="ECO:0007669"/>
    <property type="project" value="UniProtKB-KW"/>
</dbReference>
<dbReference type="EMBL" id="CP001032">
    <property type="protein sequence ID" value="ACB73306.1"/>
    <property type="molecule type" value="Genomic_DNA"/>
</dbReference>
<organism evidence="3 4">
    <name type="scientific">Opitutus terrae (strain DSM 11246 / JCM 15787 / PB90-1)</name>
    <dbReference type="NCBI Taxonomy" id="452637"/>
    <lineage>
        <taxon>Bacteria</taxon>
        <taxon>Pseudomonadati</taxon>
        <taxon>Verrucomicrobiota</taxon>
        <taxon>Opitutia</taxon>
        <taxon>Opitutales</taxon>
        <taxon>Opitutaceae</taxon>
        <taxon>Opitutus</taxon>
    </lineage>
</organism>
<dbReference type="RefSeq" id="WP_012372844.1">
    <property type="nucleotide sequence ID" value="NC_010571.1"/>
</dbReference>
<dbReference type="InterPro" id="IPR002925">
    <property type="entry name" value="Dienelactn_hydro"/>
</dbReference>
<feature type="signal peptide" evidence="1">
    <location>
        <begin position="1"/>
        <end position="19"/>
    </location>
</feature>
<dbReference type="eggNOG" id="COG0412">
    <property type="taxonomic scope" value="Bacteria"/>
</dbReference>
<gene>
    <name evidence="3" type="ordered locus">Oter_0014</name>
</gene>
<dbReference type="Pfam" id="PF01738">
    <property type="entry name" value="DLH"/>
    <property type="match status" value="1"/>
</dbReference>
<name>B1ZWI2_OPITP</name>
<evidence type="ECO:0000259" key="2">
    <source>
        <dbReference type="Pfam" id="PF01738"/>
    </source>
</evidence>
<evidence type="ECO:0000313" key="3">
    <source>
        <dbReference type="EMBL" id="ACB73306.1"/>
    </source>
</evidence>